<feature type="transmembrane region" description="Helical" evidence="9">
    <location>
        <begin position="32"/>
        <end position="50"/>
    </location>
</feature>
<comment type="caution">
    <text evidence="12">The sequence shown here is derived from an EMBL/GenBank/DDBJ whole genome shotgun (WGS) entry which is preliminary data.</text>
</comment>
<dbReference type="EC" id="2.4.-.-" evidence="12"/>
<dbReference type="AlphaFoldDB" id="A0A941EV08"/>
<evidence type="ECO:0000256" key="5">
    <source>
        <dbReference type="ARBA" id="ARBA00022692"/>
    </source>
</evidence>
<dbReference type="EMBL" id="JAGSOG010000334">
    <property type="protein sequence ID" value="MBR7838820.1"/>
    <property type="molecule type" value="Genomic_DNA"/>
</dbReference>
<evidence type="ECO:0000256" key="1">
    <source>
        <dbReference type="ARBA" id="ARBA00004651"/>
    </source>
</evidence>
<dbReference type="InterPro" id="IPR056785">
    <property type="entry name" value="YkcA/B-like_C"/>
</dbReference>
<keyword evidence="2" id="KW-1003">Cell membrane</keyword>
<reference evidence="12" key="1">
    <citation type="submission" date="2021-04" db="EMBL/GenBank/DDBJ databases">
        <title>Genome based classification of Actinospica acidithermotolerans sp. nov., an actinobacterium isolated from an Indonesian hot spring.</title>
        <authorList>
            <person name="Kusuma A.B."/>
            <person name="Putra K.E."/>
            <person name="Nafisah S."/>
            <person name="Loh J."/>
            <person name="Nouioui I."/>
            <person name="Goodfellow M."/>
        </authorList>
    </citation>
    <scope>NUCLEOTIDE SEQUENCE</scope>
    <source>
        <strain evidence="12">CSCA 57</strain>
    </source>
</reference>
<dbReference type="GO" id="GO:0009103">
    <property type="term" value="P:lipopolysaccharide biosynthetic process"/>
    <property type="evidence" value="ECO:0007669"/>
    <property type="project" value="UniProtKB-ARBA"/>
</dbReference>
<gene>
    <name evidence="12" type="ORF">KDL01_36470</name>
</gene>
<dbReference type="GO" id="GO:0016763">
    <property type="term" value="F:pentosyltransferase activity"/>
    <property type="evidence" value="ECO:0007669"/>
    <property type="project" value="TreeGrafter"/>
</dbReference>
<feature type="transmembrane region" description="Helical" evidence="9">
    <location>
        <begin position="416"/>
        <end position="433"/>
    </location>
</feature>
<evidence type="ECO:0000259" key="10">
    <source>
        <dbReference type="Pfam" id="PF13231"/>
    </source>
</evidence>
<dbReference type="PANTHER" id="PTHR33908:SF3">
    <property type="entry name" value="UNDECAPRENYL PHOSPHATE-ALPHA-4-AMINO-4-DEOXY-L-ARABINOSE ARABINOSYL TRANSFERASE"/>
    <property type="match status" value="1"/>
</dbReference>
<dbReference type="GO" id="GO:0005886">
    <property type="term" value="C:plasma membrane"/>
    <property type="evidence" value="ECO:0007669"/>
    <property type="project" value="UniProtKB-SubCell"/>
</dbReference>
<feature type="transmembrane region" description="Helical" evidence="9">
    <location>
        <begin position="208"/>
        <end position="228"/>
    </location>
</feature>
<name>A0A941EV08_9ACTN</name>
<protein>
    <submittedName>
        <fullName evidence="12">Glycosyltransferase family 39 protein</fullName>
        <ecNumber evidence="12">2.4.-.-</ecNumber>
    </submittedName>
</protein>
<evidence type="ECO:0000256" key="6">
    <source>
        <dbReference type="ARBA" id="ARBA00022989"/>
    </source>
</evidence>
<feature type="transmembrane region" description="Helical" evidence="9">
    <location>
        <begin position="368"/>
        <end position="386"/>
    </location>
</feature>
<dbReference type="GO" id="GO:0010041">
    <property type="term" value="P:response to iron(III) ion"/>
    <property type="evidence" value="ECO:0007669"/>
    <property type="project" value="TreeGrafter"/>
</dbReference>
<feature type="transmembrane region" description="Helical" evidence="9">
    <location>
        <begin position="140"/>
        <end position="158"/>
    </location>
</feature>
<comment type="subcellular location">
    <subcellularLocation>
        <location evidence="1">Cell membrane</location>
        <topology evidence="1">Multi-pass membrane protein</topology>
    </subcellularLocation>
</comment>
<keyword evidence="7 9" id="KW-0472">Membrane</keyword>
<dbReference type="Pfam" id="PF13231">
    <property type="entry name" value="PMT_2"/>
    <property type="match status" value="1"/>
</dbReference>
<feature type="region of interest" description="Disordered" evidence="8">
    <location>
        <begin position="1"/>
        <end position="23"/>
    </location>
</feature>
<dbReference type="InterPro" id="IPR038731">
    <property type="entry name" value="RgtA/B/C-like"/>
</dbReference>
<sequence length="679" mass="71114">MTTTTSTVPGAGPDPDTEAGDRPAAGALARRWRAVALLALCALTAALYAWNLSAAGYPPFYSMAVRSMSMSWKAMLFGSLDPRSTLTMDKLAGSFVPQALSARVFGFHAWALALPQMLEGVAAALVFHSAVRRWTGSRDAALLGMLLLAFTPVVASMFEHSMEDGALTLCLVLAADRYQYAVTRGRLRSLVFAGVWVGVGFQAKMLEAWVIVPALAVGYLATAPLPGLRRVAHTAIAGLVMVLTSLSWILLYTLTPASDRPYIDGTSNDNAFSMVFGYNGLSRLGIHVPGALGTASGANLHAALRQLGVSSAPAPAQTQSFGADGWGKLFGAEFAPEIGWLYPLALIALGAGLWFTRRAARTDAVRGGFVFWGLWFVTGILVLSAMAVPHTAYLALLAPPICALSAAGLALYWRTWLLPVAVLAEALWTAYLARQYANFLPWLTPVVIALAVLSLVLVVIAALRHSTAPSGGPMRLAAILGAAAMLVTPLAWAAATLDPAYGGNALDAIAGPVRFGFTAGGGAPTARQAAPAPSGASSLTQDTQLDTAQWELLAYVDAHAHTAYALATDNWLTAQPYIDGAGAAVLPMGGFSGMAPAPTLARLQADVREKRLAYVLLDLPGTFNMGFLFGNVGGGPTVKAVDAWVRRACRAVPSSDYGGPAGSVSQVLYDCAAPRHTET</sequence>
<evidence type="ECO:0000313" key="12">
    <source>
        <dbReference type="EMBL" id="MBR7838820.1"/>
    </source>
</evidence>
<dbReference type="RefSeq" id="WP_212533270.1">
    <property type="nucleotide sequence ID" value="NZ_JAGSOG010000334.1"/>
</dbReference>
<dbReference type="Proteomes" id="UP000675781">
    <property type="component" value="Unassembled WGS sequence"/>
</dbReference>
<accession>A0A941EV08</accession>
<evidence type="ECO:0000256" key="7">
    <source>
        <dbReference type="ARBA" id="ARBA00023136"/>
    </source>
</evidence>
<keyword evidence="13" id="KW-1185">Reference proteome</keyword>
<evidence type="ECO:0000259" key="11">
    <source>
        <dbReference type="Pfam" id="PF24878"/>
    </source>
</evidence>
<evidence type="ECO:0000313" key="13">
    <source>
        <dbReference type="Proteomes" id="UP000675781"/>
    </source>
</evidence>
<feature type="domain" description="Glycosyltransferase RgtA/B/C/D-like" evidence="10">
    <location>
        <begin position="98"/>
        <end position="248"/>
    </location>
</feature>
<keyword evidence="4 12" id="KW-0808">Transferase</keyword>
<dbReference type="PANTHER" id="PTHR33908">
    <property type="entry name" value="MANNOSYLTRANSFERASE YKCB-RELATED"/>
    <property type="match status" value="1"/>
</dbReference>
<feature type="transmembrane region" description="Helical" evidence="9">
    <location>
        <begin position="235"/>
        <end position="254"/>
    </location>
</feature>
<evidence type="ECO:0000256" key="2">
    <source>
        <dbReference type="ARBA" id="ARBA00022475"/>
    </source>
</evidence>
<feature type="transmembrane region" description="Helical" evidence="9">
    <location>
        <begin position="107"/>
        <end position="128"/>
    </location>
</feature>
<evidence type="ECO:0000256" key="9">
    <source>
        <dbReference type="SAM" id="Phobius"/>
    </source>
</evidence>
<feature type="transmembrane region" description="Helical" evidence="9">
    <location>
        <begin position="439"/>
        <end position="463"/>
    </location>
</feature>
<feature type="domain" description="Putative mannosyltransferase YkcA/B-like C-terminal" evidence="11">
    <location>
        <begin position="552"/>
        <end position="646"/>
    </location>
</feature>
<feature type="transmembrane region" description="Helical" evidence="9">
    <location>
        <begin position="338"/>
        <end position="356"/>
    </location>
</feature>
<keyword evidence="3 12" id="KW-0328">Glycosyltransferase</keyword>
<evidence type="ECO:0000256" key="4">
    <source>
        <dbReference type="ARBA" id="ARBA00022679"/>
    </source>
</evidence>
<evidence type="ECO:0000256" key="8">
    <source>
        <dbReference type="SAM" id="MobiDB-lite"/>
    </source>
</evidence>
<proteinExistence type="predicted"/>
<keyword evidence="5 9" id="KW-0812">Transmembrane</keyword>
<feature type="transmembrane region" description="Helical" evidence="9">
    <location>
        <begin position="475"/>
        <end position="495"/>
    </location>
</feature>
<dbReference type="InterPro" id="IPR050297">
    <property type="entry name" value="LipidA_mod_glycosyltrf_83"/>
</dbReference>
<organism evidence="12 13">
    <name type="scientific">Actinospica durhamensis</name>
    <dbReference type="NCBI Taxonomy" id="1508375"/>
    <lineage>
        <taxon>Bacteria</taxon>
        <taxon>Bacillati</taxon>
        <taxon>Actinomycetota</taxon>
        <taxon>Actinomycetes</taxon>
        <taxon>Catenulisporales</taxon>
        <taxon>Actinospicaceae</taxon>
        <taxon>Actinospica</taxon>
    </lineage>
</organism>
<dbReference type="Pfam" id="PF24878">
    <property type="entry name" value="YkcB_C"/>
    <property type="match status" value="1"/>
</dbReference>
<evidence type="ECO:0000256" key="3">
    <source>
        <dbReference type="ARBA" id="ARBA00022676"/>
    </source>
</evidence>
<keyword evidence="6 9" id="KW-1133">Transmembrane helix</keyword>